<dbReference type="EMBL" id="LHPG02000017">
    <property type="protein sequence ID" value="PRW33156.1"/>
    <property type="molecule type" value="Genomic_DNA"/>
</dbReference>
<keyword evidence="2" id="KW-1185">Reference proteome</keyword>
<comment type="caution">
    <text evidence="1">The sequence shown here is derived from an EMBL/GenBank/DDBJ whole genome shotgun (WGS) entry which is preliminary data.</text>
</comment>
<sequence length="335" mass="34058">MVAARLRQAAARLASSLAASGAALATSRPARVAGKTLAVGAAGAATYKAAEYGLGETVPYGADGGRRRGPEPLWAAALGTARMGFPMRLGPAEVSELTELGYIEVERQLGPDGLTPPPAGQIQIHWIRPEGKMRAGVEDVYSAPYQQAVAACMQAVVAALRQEAEEKGFGKHVLEHGFNVIVTPRDCPQAESLPSDAILLPAGLIEDCVAFTRKPNNEADLPAAMAALKFVLSHELAHLYLRHGLPMLLRATAPPVALGGRYSSTSVAEQVAEQLAAGLAAEAAAKEAAAKAAEVSAKEAAGNAAEVAALAGAVAVGVAAAAAAAANAAADSRPV</sequence>
<proteinExistence type="predicted"/>
<dbReference type="Proteomes" id="UP000239899">
    <property type="component" value="Unassembled WGS sequence"/>
</dbReference>
<reference evidence="1 2" key="1">
    <citation type="journal article" date="2018" name="Plant J.">
        <title>Genome sequences of Chlorella sorokiniana UTEX 1602 and Micractinium conductrix SAG 241.80: implications to maltose excretion by a green alga.</title>
        <authorList>
            <person name="Arriola M.B."/>
            <person name="Velmurugan N."/>
            <person name="Zhang Y."/>
            <person name="Plunkett M.H."/>
            <person name="Hondzo H."/>
            <person name="Barney B.M."/>
        </authorList>
    </citation>
    <scope>NUCLEOTIDE SEQUENCE [LARGE SCALE GENOMIC DNA]</scope>
    <source>
        <strain evidence="2">UTEX 1602</strain>
    </source>
</reference>
<evidence type="ECO:0000313" key="2">
    <source>
        <dbReference type="Proteomes" id="UP000239899"/>
    </source>
</evidence>
<protein>
    <submittedName>
        <fullName evidence="1">Uncharacterized protein</fullName>
    </submittedName>
</protein>
<organism evidence="1 2">
    <name type="scientific">Chlorella sorokiniana</name>
    <name type="common">Freshwater green alga</name>
    <dbReference type="NCBI Taxonomy" id="3076"/>
    <lineage>
        <taxon>Eukaryota</taxon>
        <taxon>Viridiplantae</taxon>
        <taxon>Chlorophyta</taxon>
        <taxon>core chlorophytes</taxon>
        <taxon>Trebouxiophyceae</taxon>
        <taxon>Chlorellales</taxon>
        <taxon>Chlorellaceae</taxon>
        <taxon>Chlorella clade</taxon>
        <taxon>Chlorella</taxon>
    </lineage>
</organism>
<gene>
    <name evidence="1" type="ORF">C2E21_7907</name>
</gene>
<dbReference type="OrthoDB" id="10624466at2759"/>
<name>A0A2P6TGB9_CHLSO</name>
<evidence type="ECO:0000313" key="1">
    <source>
        <dbReference type="EMBL" id="PRW33156.1"/>
    </source>
</evidence>
<dbReference type="AlphaFoldDB" id="A0A2P6TGB9"/>
<accession>A0A2P6TGB9</accession>